<name>A0A2K1J4D1_PHYPA</name>
<reference evidence="2 4" key="1">
    <citation type="journal article" date="2008" name="Science">
        <title>The Physcomitrella genome reveals evolutionary insights into the conquest of land by plants.</title>
        <authorList>
            <person name="Rensing S."/>
            <person name="Lang D."/>
            <person name="Zimmer A."/>
            <person name="Terry A."/>
            <person name="Salamov A."/>
            <person name="Shapiro H."/>
            <person name="Nishiyama T."/>
            <person name="Perroud P.-F."/>
            <person name="Lindquist E."/>
            <person name="Kamisugi Y."/>
            <person name="Tanahashi T."/>
            <person name="Sakakibara K."/>
            <person name="Fujita T."/>
            <person name="Oishi K."/>
            <person name="Shin-I T."/>
            <person name="Kuroki Y."/>
            <person name="Toyoda A."/>
            <person name="Suzuki Y."/>
            <person name="Hashimoto A."/>
            <person name="Yamaguchi K."/>
            <person name="Sugano A."/>
            <person name="Kohara Y."/>
            <person name="Fujiyama A."/>
            <person name="Anterola A."/>
            <person name="Aoki S."/>
            <person name="Ashton N."/>
            <person name="Barbazuk W.B."/>
            <person name="Barker E."/>
            <person name="Bennetzen J."/>
            <person name="Bezanilla M."/>
            <person name="Blankenship R."/>
            <person name="Cho S.H."/>
            <person name="Dutcher S."/>
            <person name="Estelle M."/>
            <person name="Fawcett J.A."/>
            <person name="Gundlach H."/>
            <person name="Hanada K."/>
            <person name="Heyl A."/>
            <person name="Hicks K.A."/>
            <person name="Hugh J."/>
            <person name="Lohr M."/>
            <person name="Mayer K."/>
            <person name="Melkozernov A."/>
            <person name="Murata T."/>
            <person name="Nelson D."/>
            <person name="Pils B."/>
            <person name="Prigge M."/>
            <person name="Reiss B."/>
            <person name="Renner T."/>
            <person name="Rombauts S."/>
            <person name="Rushton P."/>
            <person name="Sanderfoot A."/>
            <person name="Schween G."/>
            <person name="Shiu S.-H."/>
            <person name="Stueber K."/>
            <person name="Theodoulou F.L."/>
            <person name="Tu H."/>
            <person name="Van de Peer Y."/>
            <person name="Verrier P.J."/>
            <person name="Waters E."/>
            <person name="Wood A."/>
            <person name="Yang L."/>
            <person name="Cove D."/>
            <person name="Cuming A."/>
            <person name="Hasebe M."/>
            <person name="Lucas S."/>
            <person name="Mishler D.B."/>
            <person name="Reski R."/>
            <person name="Grigoriev I."/>
            <person name="Quatrano R.S."/>
            <person name="Boore J.L."/>
        </authorList>
    </citation>
    <scope>NUCLEOTIDE SEQUENCE [LARGE SCALE GENOMIC DNA]</scope>
    <source>
        <strain evidence="3 4">cv. Gransden 2004</strain>
    </source>
</reference>
<keyword evidence="4" id="KW-1185">Reference proteome</keyword>
<reference evidence="2 4" key="2">
    <citation type="journal article" date="2018" name="Plant J.">
        <title>The Physcomitrella patens chromosome-scale assembly reveals moss genome structure and evolution.</title>
        <authorList>
            <person name="Lang D."/>
            <person name="Ullrich K.K."/>
            <person name="Murat F."/>
            <person name="Fuchs J."/>
            <person name="Jenkins J."/>
            <person name="Haas F.B."/>
            <person name="Piednoel M."/>
            <person name="Gundlach H."/>
            <person name="Van Bel M."/>
            <person name="Meyberg R."/>
            <person name="Vives C."/>
            <person name="Morata J."/>
            <person name="Symeonidi A."/>
            <person name="Hiss M."/>
            <person name="Muchero W."/>
            <person name="Kamisugi Y."/>
            <person name="Saleh O."/>
            <person name="Blanc G."/>
            <person name="Decker E.L."/>
            <person name="van Gessel N."/>
            <person name="Grimwood J."/>
            <person name="Hayes R.D."/>
            <person name="Graham S.W."/>
            <person name="Gunter L.E."/>
            <person name="McDaniel S.F."/>
            <person name="Hoernstein S.N.W."/>
            <person name="Larsson A."/>
            <person name="Li F.W."/>
            <person name="Perroud P.F."/>
            <person name="Phillips J."/>
            <person name="Ranjan P."/>
            <person name="Rokshar D.S."/>
            <person name="Rothfels C.J."/>
            <person name="Schneider L."/>
            <person name="Shu S."/>
            <person name="Stevenson D.W."/>
            <person name="Thummler F."/>
            <person name="Tillich M."/>
            <person name="Villarreal Aguilar J.C."/>
            <person name="Widiez T."/>
            <person name="Wong G.K."/>
            <person name="Wymore A."/>
            <person name="Zhang Y."/>
            <person name="Zimmer A.D."/>
            <person name="Quatrano R.S."/>
            <person name="Mayer K.F.X."/>
            <person name="Goodstein D."/>
            <person name="Casacuberta J.M."/>
            <person name="Vandepoele K."/>
            <person name="Reski R."/>
            <person name="Cuming A.C."/>
            <person name="Tuskan G.A."/>
            <person name="Maumus F."/>
            <person name="Salse J."/>
            <person name="Schmutz J."/>
            <person name="Rensing S.A."/>
        </authorList>
    </citation>
    <scope>NUCLEOTIDE SEQUENCE [LARGE SCALE GENOMIC DNA]</scope>
    <source>
        <strain evidence="3 4">cv. Gransden 2004</strain>
    </source>
</reference>
<dbReference type="Gramene" id="Pp3c17_17720V3.1">
    <property type="protein sequence ID" value="Pp3c17_17720V3.1"/>
    <property type="gene ID" value="Pp3c17_17720"/>
</dbReference>
<dbReference type="Proteomes" id="UP000006727">
    <property type="component" value="Chromosome 17"/>
</dbReference>
<accession>A0A2K1J4D1</accession>
<dbReference type="EnsemblPlants" id="Pp3c17_17720V3.2">
    <property type="protein sequence ID" value="Pp3c17_17720V3.2"/>
    <property type="gene ID" value="Pp3c17_17720"/>
</dbReference>
<proteinExistence type="predicted"/>
<sequence length="43" mass="4774">MDYVAGWNLALVDAQQGADVHSSRMKAPHQEIRVDVESPEEHG</sequence>
<dbReference type="AlphaFoldDB" id="A0A2K1J4D1"/>
<organism evidence="2">
    <name type="scientific">Physcomitrium patens</name>
    <name type="common">Spreading-leaved earth moss</name>
    <name type="synonym">Physcomitrella patens</name>
    <dbReference type="NCBI Taxonomy" id="3218"/>
    <lineage>
        <taxon>Eukaryota</taxon>
        <taxon>Viridiplantae</taxon>
        <taxon>Streptophyta</taxon>
        <taxon>Embryophyta</taxon>
        <taxon>Bryophyta</taxon>
        <taxon>Bryophytina</taxon>
        <taxon>Bryopsida</taxon>
        <taxon>Funariidae</taxon>
        <taxon>Funariales</taxon>
        <taxon>Funariaceae</taxon>
        <taxon>Physcomitrium</taxon>
    </lineage>
</organism>
<feature type="region of interest" description="Disordered" evidence="1">
    <location>
        <begin position="16"/>
        <end position="43"/>
    </location>
</feature>
<evidence type="ECO:0000313" key="2">
    <source>
        <dbReference type="EMBL" id="PNR36389.1"/>
    </source>
</evidence>
<dbReference type="EnsemblPlants" id="Pp3c17_17720V3.1">
    <property type="protein sequence ID" value="Pp3c17_17720V3.1"/>
    <property type="gene ID" value="Pp3c17_17720"/>
</dbReference>
<feature type="compositionally biased region" description="Basic and acidic residues" evidence="1">
    <location>
        <begin position="28"/>
        <end position="43"/>
    </location>
</feature>
<dbReference type="Gramene" id="Pp3c17_17720V3.2">
    <property type="protein sequence ID" value="Pp3c17_17720V3.2"/>
    <property type="gene ID" value="Pp3c17_17720"/>
</dbReference>
<reference evidence="3" key="3">
    <citation type="submission" date="2020-12" db="UniProtKB">
        <authorList>
            <consortium name="EnsemblPlants"/>
        </authorList>
    </citation>
    <scope>IDENTIFICATION</scope>
</reference>
<evidence type="ECO:0000256" key="1">
    <source>
        <dbReference type="SAM" id="MobiDB-lite"/>
    </source>
</evidence>
<gene>
    <name evidence="2" type="ORF">PHYPA_022240</name>
</gene>
<dbReference type="EMBL" id="ABEU02000017">
    <property type="protein sequence ID" value="PNR36389.1"/>
    <property type="molecule type" value="Genomic_DNA"/>
</dbReference>
<evidence type="ECO:0000313" key="4">
    <source>
        <dbReference type="Proteomes" id="UP000006727"/>
    </source>
</evidence>
<evidence type="ECO:0000313" key="3">
    <source>
        <dbReference type="EnsemblPlants" id="Pp3c17_17720V3.1"/>
    </source>
</evidence>
<protein>
    <submittedName>
        <fullName evidence="2 3">Uncharacterized protein</fullName>
    </submittedName>
</protein>
<dbReference type="InParanoid" id="A0A2K1J4D1"/>